<accession>A0ABX7XDL2</accession>
<evidence type="ECO:0000313" key="2">
    <source>
        <dbReference type="Proteomes" id="UP000672011"/>
    </source>
</evidence>
<dbReference type="EMBL" id="CP072842">
    <property type="protein sequence ID" value="QTV05940.1"/>
    <property type="molecule type" value="Genomic_DNA"/>
</dbReference>
<reference evidence="1 2" key="1">
    <citation type="journal article" date="2021" name="Int. J. Syst. Evol. Microbiol.">
        <title>Faecalibacter bovis sp. nov., isolated from cow faeces.</title>
        <authorList>
            <person name="Li F."/>
            <person name="Zhao W."/>
            <person name="Hong Q."/>
            <person name="Shao Q."/>
            <person name="Song J."/>
            <person name="Yang S."/>
        </authorList>
    </citation>
    <scope>NUCLEOTIDE SEQUENCE [LARGE SCALE GENOMIC DNA]</scope>
    <source>
        <strain evidence="1 2">ZY171143</strain>
    </source>
</reference>
<sequence>MKKRYFLLILLSNCLFAQYVGIGIDQPNALLHVKSSASTTKADGFKLPSLTLEQLTAKGENVYTTEHRGTMIYISNTSSGNTLGQRANINGVGHYYFDGSFWNKIQKDISLYTTNSKLSGGRKVNLDGKTLSFNNVSGFGNLNQFSIDNSTFSINTINKRIGVGNIFPTTKLDVRTNTNSNTDPGHGYIGIGTTTTAANVAGAGAIRYHVDNFNNGGLQFSNGIVWNNMESEVEKVVLNARKNQHQTIPSNSETVIQLGRKLQIM</sequence>
<reference evidence="2" key="2">
    <citation type="submission" date="2021-04" db="EMBL/GenBank/DDBJ databases">
        <title>Taxonomy of Flavobacteriaceae bacterium ZY171143.</title>
        <authorList>
            <person name="Li F."/>
        </authorList>
    </citation>
    <scope>NUCLEOTIDE SEQUENCE [LARGE SCALE GENOMIC DNA]</scope>
    <source>
        <strain evidence="2">ZY171143</strain>
    </source>
</reference>
<dbReference type="Proteomes" id="UP000672011">
    <property type="component" value="Chromosome"/>
</dbReference>
<protein>
    <submittedName>
        <fullName evidence="1">Uncharacterized protein</fullName>
    </submittedName>
</protein>
<keyword evidence="2" id="KW-1185">Reference proteome</keyword>
<organism evidence="1 2">
    <name type="scientific">Faecalibacter bovis</name>
    <dbReference type="NCBI Taxonomy" id="2898187"/>
    <lineage>
        <taxon>Bacteria</taxon>
        <taxon>Pseudomonadati</taxon>
        <taxon>Bacteroidota</taxon>
        <taxon>Flavobacteriia</taxon>
        <taxon>Flavobacteriales</taxon>
        <taxon>Weeksellaceae</taxon>
        <taxon>Faecalibacter</taxon>
    </lineage>
</organism>
<proteinExistence type="predicted"/>
<gene>
    <name evidence="1" type="ORF">J9309_00905</name>
</gene>
<dbReference type="RefSeq" id="WP_230476582.1">
    <property type="nucleotide sequence ID" value="NZ_CP072842.1"/>
</dbReference>
<evidence type="ECO:0000313" key="1">
    <source>
        <dbReference type="EMBL" id="QTV05940.1"/>
    </source>
</evidence>
<name>A0ABX7XDL2_9FLAO</name>